<dbReference type="Proteomes" id="UP000652755">
    <property type="component" value="Unassembled WGS sequence"/>
</dbReference>
<evidence type="ECO:0008006" key="3">
    <source>
        <dbReference type="Google" id="ProtNLM"/>
    </source>
</evidence>
<dbReference type="RefSeq" id="WP_187072041.1">
    <property type="nucleotide sequence ID" value="NZ_JACRYL010000012.1"/>
</dbReference>
<proteinExistence type="predicted"/>
<dbReference type="Gene3D" id="3.10.620.30">
    <property type="match status" value="1"/>
</dbReference>
<comment type="caution">
    <text evidence="1">The sequence shown here is derived from an EMBL/GenBank/DDBJ whole genome shotgun (WGS) entry which is preliminary data.</text>
</comment>
<evidence type="ECO:0000313" key="2">
    <source>
        <dbReference type="Proteomes" id="UP000652755"/>
    </source>
</evidence>
<dbReference type="PROSITE" id="PS51257">
    <property type="entry name" value="PROKAR_LIPOPROTEIN"/>
    <property type="match status" value="1"/>
</dbReference>
<gene>
    <name evidence="1" type="ORF">H7U22_14300</name>
</gene>
<keyword evidence="2" id="KW-1185">Reference proteome</keyword>
<evidence type="ECO:0000313" key="1">
    <source>
        <dbReference type="EMBL" id="MBC6111593.1"/>
    </source>
</evidence>
<accession>A0ABR7KV66</accession>
<organism evidence="1 2">
    <name type="scientific">Pedobacter fastidiosus</name>
    <dbReference type="NCBI Taxonomy" id="2765361"/>
    <lineage>
        <taxon>Bacteria</taxon>
        <taxon>Pseudomonadati</taxon>
        <taxon>Bacteroidota</taxon>
        <taxon>Sphingobacteriia</taxon>
        <taxon>Sphingobacteriales</taxon>
        <taxon>Sphingobacteriaceae</taxon>
        <taxon>Pedobacter</taxon>
    </lineage>
</organism>
<reference evidence="1 2" key="1">
    <citation type="submission" date="2020-08" db="EMBL/GenBank/DDBJ databases">
        <authorList>
            <person name="Sun Q."/>
            <person name="Inoue M."/>
        </authorList>
    </citation>
    <scope>NUCLEOTIDE SEQUENCE [LARGE SCALE GENOMIC DNA]</scope>
    <source>
        <strain evidence="1 2">CCM 8938</strain>
    </source>
</reference>
<dbReference type="PANTHER" id="PTHR35532:SF5">
    <property type="entry name" value="CARBOHYDRATE-BINDING DOMAIN-CONTAINING PROTEIN"/>
    <property type="match status" value="1"/>
</dbReference>
<name>A0ABR7KV66_9SPHI</name>
<dbReference type="EMBL" id="JACRYL010000012">
    <property type="protein sequence ID" value="MBC6111593.1"/>
    <property type="molecule type" value="Genomic_DNA"/>
</dbReference>
<dbReference type="PANTHER" id="PTHR35532">
    <property type="entry name" value="SIMILAR TO POLYHYDROXYALKANOATE DEPOLYMERASE"/>
    <property type="match status" value="1"/>
</dbReference>
<protein>
    <recommendedName>
        <fullName evidence="3">Transglutaminase-like superfamily protein</fullName>
    </recommendedName>
</protein>
<sequence>MPKYLILLLFWSLMIFVSCQNHLANFEEDKAKLKDSLFRMYSNKADSVKREAVLFLIDNMDETQTVTYPYFFNKKTKKHVNFNLLEIAGEKDFREELKRQNIGYKDTTVNDAQILTAKYLASCIDKAYADWKNYPWNRHVTKEIFFNYLLPYKVYNDKPSQWRDLLAEQFHLGMMSLARQYKDIKTEEVIEKYPYFHIVLKVPDDNNIKISKSKSFDELMAFHLGDCLNVNLMNVYELRALGIPATVDMVYVWGRKNGSHSASVYQASNGKMTVLDINSPSLGDGAKVIRYSYANKKIWSDTISKLMVNPKEFAVKYLMSNHWIDVTSHYGPVGDITYKLTQKYPDSLAYICAFYYGNWVPIFWGKKNDQRIIFKNMRTDIFYRIAVPLADQMKFVSEPFLYTKDKQIKYFNSFKQFYSDVNFYKTNTGYESYVQLGSTYTLSYLDRTGKWMVLGRKEATGVKINYNNFEVKEKINQYKLNGLSVSVIHRLIDNDVDLKSGITFNNVPKNALLKLQKSDDVKGLARIFLIDSLTHKQIWY</sequence>